<keyword evidence="5" id="KW-0378">Hydrolase</keyword>
<keyword evidence="6 8" id="KW-1133">Transmembrane helix</keyword>
<evidence type="ECO:0000313" key="10">
    <source>
        <dbReference type="Proteomes" id="UP000887575"/>
    </source>
</evidence>
<evidence type="ECO:0000256" key="8">
    <source>
        <dbReference type="SAM" id="Phobius"/>
    </source>
</evidence>
<dbReference type="Pfam" id="PF01694">
    <property type="entry name" value="Rhomboid"/>
    <property type="match status" value="1"/>
</dbReference>
<keyword evidence="10" id="KW-1185">Reference proteome</keyword>
<evidence type="ECO:0000256" key="5">
    <source>
        <dbReference type="ARBA" id="ARBA00022801"/>
    </source>
</evidence>
<evidence type="ECO:0000256" key="7">
    <source>
        <dbReference type="ARBA" id="ARBA00023136"/>
    </source>
</evidence>
<evidence type="ECO:0000256" key="2">
    <source>
        <dbReference type="ARBA" id="ARBA00009045"/>
    </source>
</evidence>
<evidence type="ECO:0000259" key="9">
    <source>
        <dbReference type="Pfam" id="PF01694"/>
    </source>
</evidence>
<feature type="transmembrane region" description="Helical" evidence="8">
    <location>
        <begin position="21"/>
        <end position="45"/>
    </location>
</feature>
<feature type="transmembrane region" description="Helical" evidence="8">
    <location>
        <begin position="141"/>
        <end position="160"/>
    </location>
</feature>
<feature type="transmembrane region" description="Helical" evidence="8">
    <location>
        <begin position="111"/>
        <end position="129"/>
    </location>
</feature>
<keyword evidence="4 8" id="KW-0812">Transmembrane</keyword>
<evidence type="ECO:0000256" key="4">
    <source>
        <dbReference type="ARBA" id="ARBA00022692"/>
    </source>
</evidence>
<dbReference type="FunFam" id="1.20.1540.10:FF:000008">
    <property type="entry name" value="RHOMBOID-like protein 13"/>
    <property type="match status" value="1"/>
</dbReference>
<feature type="domain" description="Peptidase S54 rhomboid" evidence="9">
    <location>
        <begin position="70"/>
        <end position="215"/>
    </location>
</feature>
<proteinExistence type="inferred from homology"/>
<comment type="similarity">
    <text evidence="2">Belongs to the peptidase S54 family.</text>
</comment>
<evidence type="ECO:0000256" key="6">
    <source>
        <dbReference type="ARBA" id="ARBA00022989"/>
    </source>
</evidence>
<name>A0AAF3FCD9_9BILA</name>
<dbReference type="GO" id="GO:0004252">
    <property type="term" value="F:serine-type endopeptidase activity"/>
    <property type="evidence" value="ECO:0007669"/>
    <property type="project" value="InterPro"/>
</dbReference>
<organism evidence="10 11">
    <name type="scientific">Mesorhabditis belari</name>
    <dbReference type="NCBI Taxonomy" id="2138241"/>
    <lineage>
        <taxon>Eukaryota</taxon>
        <taxon>Metazoa</taxon>
        <taxon>Ecdysozoa</taxon>
        <taxon>Nematoda</taxon>
        <taxon>Chromadorea</taxon>
        <taxon>Rhabditida</taxon>
        <taxon>Rhabditina</taxon>
        <taxon>Rhabditomorpha</taxon>
        <taxon>Rhabditoidea</taxon>
        <taxon>Rhabditidae</taxon>
        <taxon>Mesorhabditinae</taxon>
        <taxon>Mesorhabditis</taxon>
    </lineage>
</organism>
<protein>
    <submittedName>
        <fullName evidence="11">Peptidase S54 rhomboid domain-containing protein</fullName>
    </submittedName>
</protein>
<dbReference type="PANTHER" id="PTHR43066">
    <property type="entry name" value="RHOMBOID-RELATED PROTEIN"/>
    <property type="match status" value="1"/>
</dbReference>
<dbReference type="AlphaFoldDB" id="A0AAF3FCD9"/>
<dbReference type="InterPro" id="IPR022764">
    <property type="entry name" value="Peptidase_S54_rhomboid_dom"/>
</dbReference>
<dbReference type="SUPFAM" id="SSF144091">
    <property type="entry name" value="Rhomboid-like"/>
    <property type="match status" value="1"/>
</dbReference>
<sequence length="308" mass="35134">MFRNRQQRRQRDTQGVMLLAFHLLNAGPIPPVTLITILAQMAIYLDFIPFLGPEKTLQLCLRPDLIIQQRQFYRLIAPVFMHADDWHLYYNMVSMLWKGKRMERMMGGVQFLAILLIFVVLTPVATVGISLGLDQIFDTAYSYQCGVGFSGVLFALKVVLNHLRPHDHEFLFGWLPIPTRYASWIELGVIQMLTPNASFVGHLGGIICGLAYTNGLLNVVYYPLVSFLDTALGGLLENGTDEEPRSNWSNWFGNSRNQQNRWSGSGQQIGRQQGDWSAYTGGLSEEEQMNRAREESLRQRRGYGWNVQ</sequence>
<dbReference type="Proteomes" id="UP000887575">
    <property type="component" value="Unassembled WGS sequence"/>
</dbReference>
<keyword evidence="3" id="KW-0645">Protease</keyword>
<evidence type="ECO:0000256" key="1">
    <source>
        <dbReference type="ARBA" id="ARBA00004141"/>
    </source>
</evidence>
<dbReference type="GO" id="GO:0006508">
    <property type="term" value="P:proteolysis"/>
    <property type="evidence" value="ECO:0007669"/>
    <property type="project" value="UniProtKB-KW"/>
</dbReference>
<comment type="subcellular location">
    <subcellularLocation>
        <location evidence="1">Membrane</location>
        <topology evidence="1">Multi-pass membrane protein</topology>
    </subcellularLocation>
</comment>
<keyword evidence="7 8" id="KW-0472">Membrane</keyword>
<dbReference type="InterPro" id="IPR035952">
    <property type="entry name" value="Rhomboid-like_sf"/>
</dbReference>
<evidence type="ECO:0000313" key="11">
    <source>
        <dbReference type="WBParaSite" id="MBELARI_LOCUS4267"/>
    </source>
</evidence>
<dbReference type="WBParaSite" id="MBELARI_LOCUS4267">
    <property type="protein sequence ID" value="MBELARI_LOCUS4267"/>
    <property type="gene ID" value="MBELARI_LOCUS4267"/>
</dbReference>
<dbReference type="GO" id="GO:0016020">
    <property type="term" value="C:membrane"/>
    <property type="evidence" value="ECO:0007669"/>
    <property type="project" value="UniProtKB-SubCell"/>
</dbReference>
<accession>A0AAF3FCD9</accession>
<evidence type="ECO:0000256" key="3">
    <source>
        <dbReference type="ARBA" id="ARBA00022670"/>
    </source>
</evidence>
<reference evidence="11" key="1">
    <citation type="submission" date="2024-02" db="UniProtKB">
        <authorList>
            <consortium name="WormBaseParasite"/>
        </authorList>
    </citation>
    <scope>IDENTIFICATION</scope>
</reference>
<dbReference type="PANTHER" id="PTHR43066:SF1">
    <property type="entry name" value="RHOMBOID PROTEIN 2"/>
    <property type="match status" value="1"/>
</dbReference>
<dbReference type="Gene3D" id="1.20.1540.10">
    <property type="entry name" value="Rhomboid-like"/>
    <property type="match status" value="1"/>
</dbReference>